<dbReference type="InterPro" id="IPR047817">
    <property type="entry name" value="ABC2_TM_bact-type"/>
</dbReference>
<dbReference type="RefSeq" id="WP_086603603.1">
    <property type="nucleotide sequence ID" value="NZ_NGFN01000209.1"/>
</dbReference>
<feature type="transmembrane region" description="Helical" evidence="6">
    <location>
        <begin position="202"/>
        <end position="224"/>
    </location>
</feature>
<feature type="transmembrane region" description="Helical" evidence="6">
    <location>
        <begin position="87"/>
        <end position="110"/>
    </location>
</feature>
<evidence type="ECO:0000256" key="6">
    <source>
        <dbReference type="RuleBase" id="RU361157"/>
    </source>
</evidence>
<dbReference type="GO" id="GO:0046677">
    <property type="term" value="P:response to antibiotic"/>
    <property type="evidence" value="ECO:0007669"/>
    <property type="project" value="UniProtKB-KW"/>
</dbReference>
<dbReference type="PIRSF" id="PIRSF006648">
    <property type="entry name" value="DrrB"/>
    <property type="match status" value="1"/>
</dbReference>
<dbReference type="Proteomes" id="UP000195105">
    <property type="component" value="Unassembled WGS sequence"/>
</dbReference>
<evidence type="ECO:0000256" key="4">
    <source>
        <dbReference type="ARBA" id="ARBA00023136"/>
    </source>
</evidence>
<evidence type="ECO:0000313" key="8">
    <source>
        <dbReference type="EMBL" id="OUC99535.1"/>
    </source>
</evidence>
<evidence type="ECO:0000259" key="7">
    <source>
        <dbReference type="PROSITE" id="PS51012"/>
    </source>
</evidence>
<name>A0A243RWJ4_9ACTN</name>
<dbReference type="InterPro" id="IPR013525">
    <property type="entry name" value="ABC2_TM"/>
</dbReference>
<gene>
    <name evidence="8" type="ORF">CA983_27855</name>
</gene>
<dbReference type="GO" id="GO:0140359">
    <property type="term" value="F:ABC-type transporter activity"/>
    <property type="evidence" value="ECO:0007669"/>
    <property type="project" value="InterPro"/>
</dbReference>
<dbReference type="InterPro" id="IPR000412">
    <property type="entry name" value="ABC_2_transport"/>
</dbReference>
<feature type="domain" description="ABC transmembrane type-2" evidence="7">
    <location>
        <begin position="51"/>
        <end position="276"/>
    </location>
</feature>
<dbReference type="GO" id="GO:0043190">
    <property type="term" value="C:ATP-binding cassette (ABC) transporter complex"/>
    <property type="evidence" value="ECO:0007669"/>
    <property type="project" value="InterPro"/>
</dbReference>
<comment type="caution">
    <text evidence="8">The sequence shown here is derived from an EMBL/GenBank/DDBJ whole genome shotgun (WGS) entry which is preliminary data.</text>
</comment>
<keyword evidence="6" id="KW-1003">Cell membrane</keyword>
<dbReference type="AlphaFoldDB" id="A0A243RWJ4"/>
<dbReference type="PANTHER" id="PTHR43229">
    <property type="entry name" value="NODULATION PROTEIN J"/>
    <property type="match status" value="1"/>
</dbReference>
<keyword evidence="2 6" id="KW-0812">Transmembrane</keyword>
<dbReference type="InterPro" id="IPR051784">
    <property type="entry name" value="Nod_factor_ABC_transporter"/>
</dbReference>
<comment type="similarity">
    <text evidence="6">Belongs to the ABC-2 integral membrane protein family.</text>
</comment>
<dbReference type="PANTHER" id="PTHR43229:SF2">
    <property type="entry name" value="NODULATION PROTEIN J"/>
    <property type="match status" value="1"/>
</dbReference>
<feature type="transmembrane region" description="Helical" evidence="6">
    <location>
        <begin position="244"/>
        <end position="271"/>
    </location>
</feature>
<keyword evidence="6" id="KW-0813">Transport</keyword>
<comment type="subcellular location">
    <subcellularLocation>
        <location evidence="6">Cell membrane</location>
        <topology evidence="6">Multi-pass membrane protein</topology>
    </subcellularLocation>
    <subcellularLocation>
        <location evidence="1">Membrane</location>
        <topology evidence="1">Multi-pass membrane protein</topology>
    </subcellularLocation>
</comment>
<sequence length="277" mass="28877">MTAGITAGYAEYAPGTGDGARETFADRLSTGLRAISVIAHRDLLRQAKRPGMLISQAVQIVFFVLVYAVGFDGMIGSVGSGTPFSAYVFPGIVAIQVVSVGVASGQTYAWDREYGVLRELLVAPVPRICLPLGKVAAGAGMVTVQSVVMLAFAPLAGVPLTPARFAAAAGCLALTAALFSVIGLCLATLIQRVQTLQSTVQLAMFPMLFLSGSVFSPEQVPGWLSAAMHLNPMTYAVDLVRQSLLGGAGIHLWQTDLAALCGVLALALALLRLRSGR</sequence>
<reference evidence="8 9" key="1">
    <citation type="submission" date="2017-05" db="EMBL/GenBank/DDBJ databases">
        <title>Biotechnological potential of actinobacteria isolated from South African environments.</title>
        <authorList>
            <person name="Le Roes-Hill M."/>
            <person name="Prins A."/>
            <person name="Durrell K.A."/>
        </authorList>
    </citation>
    <scope>NUCLEOTIDE SEQUENCE [LARGE SCALE GENOMIC DNA]</scope>
    <source>
        <strain evidence="8 9">HMC13</strain>
    </source>
</reference>
<feature type="transmembrane region" description="Helical" evidence="6">
    <location>
        <begin position="165"/>
        <end position="190"/>
    </location>
</feature>
<accession>A0A243RWJ4</accession>
<dbReference type="Pfam" id="PF01061">
    <property type="entry name" value="ABC2_membrane"/>
    <property type="match status" value="1"/>
</dbReference>
<evidence type="ECO:0000256" key="3">
    <source>
        <dbReference type="ARBA" id="ARBA00022989"/>
    </source>
</evidence>
<keyword evidence="4 6" id="KW-0472">Membrane</keyword>
<keyword evidence="3 6" id="KW-1133">Transmembrane helix</keyword>
<keyword evidence="5" id="KW-0046">Antibiotic resistance</keyword>
<keyword evidence="9" id="KW-1185">Reference proteome</keyword>
<proteinExistence type="inferred from homology"/>
<organism evidence="8 9">
    <name type="scientific">Streptomyces swartbergensis</name>
    <dbReference type="NCBI Taxonomy" id="487165"/>
    <lineage>
        <taxon>Bacteria</taxon>
        <taxon>Bacillati</taxon>
        <taxon>Actinomycetota</taxon>
        <taxon>Actinomycetes</taxon>
        <taxon>Kitasatosporales</taxon>
        <taxon>Streptomycetaceae</taxon>
        <taxon>Streptomyces</taxon>
    </lineage>
</organism>
<evidence type="ECO:0000313" key="9">
    <source>
        <dbReference type="Proteomes" id="UP000195105"/>
    </source>
</evidence>
<feature type="transmembrane region" description="Helical" evidence="6">
    <location>
        <begin position="131"/>
        <end position="153"/>
    </location>
</feature>
<dbReference type="PROSITE" id="PS51012">
    <property type="entry name" value="ABC_TM2"/>
    <property type="match status" value="1"/>
</dbReference>
<evidence type="ECO:0000256" key="1">
    <source>
        <dbReference type="ARBA" id="ARBA00004141"/>
    </source>
</evidence>
<protein>
    <recommendedName>
        <fullName evidence="6">Transport permease protein</fullName>
    </recommendedName>
</protein>
<evidence type="ECO:0000256" key="2">
    <source>
        <dbReference type="ARBA" id="ARBA00022692"/>
    </source>
</evidence>
<evidence type="ECO:0000256" key="5">
    <source>
        <dbReference type="ARBA" id="ARBA00023251"/>
    </source>
</evidence>
<dbReference type="EMBL" id="NGFN01000209">
    <property type="protein sequence ID" value="OUC99535.1"/>
    <property type="molecule type" value="Genomic_DNA"/>
</dbReference>
<feature type="transmembrane region" description="Helical" evidence="6">
    <location>
        <begin position="53"/>
        <end position="75"/>
    </location>
</feature>